<proteinExistence type="predicted"/>
<dbReference type="EMBL" id="JARBJD010000191">
    <property type="protein sequence ID" value="KAK2947761.1"/>
    <property type="molecule type" value="Genomic_DNA"/>
</dbReference>
<organism evidence="1 2">
    <name type="scientific">Blattamonas nauphoetae</name>
    <dbReference type="NCBI Taxonomy" id="2049346"/>
    <lineage>
        <taxon>Eukaryota</taxon>
        <taxon>Metamonada</taxon>
        <taxon>Preaxostyla</taxon>
        <taxon>Oxymonadida</taxon>
        <taxon>Blattamonas</taxon>
    </lineage>
</organism>
<name>A0ABQ9X7F2_9EUKA</name>
<reference evidence="1 2" key="1">
    <citation type="journal article" date="2022" name="bioRxiv">
        <title>Genomics of Preaxostyla Flagellates Illuminates Evolutionary Transitions and the Path Towards Mitochondrial Loss.</title>
        <authorList>
            <person name="Novak L.V.F."/>
            <person name="Treitli S.C."/>
            <person name="Pyrih J."/>
            <person name="Halakuc P."/>
            <person name="Pipaliya S.V."/>
            <person name="Vacek V."/>
            <person name="Brzon O."/>
            <person name="Soukal P."/>
            <person name="Eme L."/>
            <person name="Dacks J.B."/>
            <person name="Karnkowska A."/>
            <person name="Elias M."/>
            <person name="Hampl V."/>
        </authorList>
    </citation>
    <scope>NUCLEOTIDE SEQUENCE [LARGE SCALE GENOMIC DNA]</scope>
    <source>
        <strain evidence="1">NAU3</strain>
        <tissue evidence="1">Gut</tissue>
    </source>
</reference>
<keyword evidence="2" id="KW-1185">Reference proteome</keyword>
<protein>
    <submittedName>
        <fullName evidence="1">Uncharacterized protein</fullName>
    </submittedName>
</protein>
<sequence length="128" mass="14839">MQSVRHLIPTFNSCFDSLHSHSLFFSPHPHPRHSAETLVFLSHLTHTQLFTTLADTLRQSAVEMIFVSRHLVPHDQPFLHPFSSRSHLICRCSHQVFICFLHLEALVLFFAIHSRNVHSSFFHGSMML</sequence>
<evidence type="ECO:0000313" key="2">
    <source>
        <dbReference type="Proteomes" id="UP001281761"/>
    </source>
</evidence>
<gene>
    <name evidence="1" type="ORF">BLNAU_17280</name>
</gene>
<evidence type="ECO:0000313" key="1">
    <source>
        <dbReference type="EMBL" id="KAK2947761.1"/>
    </source>
</evidence>
<comment type="caution">
    <text evidence="1">The sequence shown here is derived from an EMBL/GenBank/DDBJ whole genome shotgun (WGS) entry which is preliminary data.</text>
</comment>
<accession>A0ABQ9X7F2</accession>
<dbReference type="Proteomes" id="UP001281761">
    <property type="component" value="Unassembled WGS sequence"/>
</dbReference>